<evidence type="ECO:0000313" key="4">
    <source>
        <dbReference type="Proteomes" id="UP000534001"/>
    </source>
</evidence>
<dbReference type="InterPro" id="IPR032693">
    <property type="entry name" value="YtkA-like_dom"/>
</dbReference>
<feature type="domain" description="YtkA-like" evidence="1">
    <location>
        <begin position="40"/>
        <end position="112"/>
    </location>
</feature>
<evidence type="ECO:0000313" key="2">
    <source>
        <dbReference type="EMBL" id="CAD2071545.1"/>
    </source>
</evidence>
<accession>A0A6V7R335</accession>
<sequence>MYKHLLLTASVLFLCGCSILSSETHNKYNDIPQTDIVIDTESIDSPGEAERLTIHVLEDGKPVDNADITLLMRAAKEAEVWNEEYDVSHEADGKYTAELKIPRDGLYLVTAHIKSDNIDAIPTKYFTVGELDMFEEVFLQEFRNDGEVHSHSHH</sequence>
<evidence type="ECO:0000313" key="5">
    <source>
        <dbReference type="Proteomes" id="UP000545588"/>
    </source>
</evidence>
<dbReference type="EMBL" id="CAJEWA010000004">
    <property type="protein sequence ID" value="CAD2071545.1"/>
    <property type="molecule type" value="Genomic_DNA"/>
</dbReference>
<gene>
    <name evidence="3" type="ORF">HNR41_001487</name>
    <name evidence="2" type="ORF">JEOCOQ751_00293</name>
</gene>
<keyword evidence="5" id="KW-1185">Reference proteome</keyword>
<dbReference type="RefSeq" id="WP_184283239.1">
    <property type="nucleotide sequence ID" value="NZ_BMCO01000002.1"/>
</dbReference>
<dbReference type="PROSITE" id="PS51257">
    <property type="entry name" value="PROKAR_LIPOPROTEIN"/>
    <property type="match status" value="1"/>
</dbReference>
<name>A0A6V7R335_9STAP</name>
<organism evidence="2 4">
    <name type="scientific">Jeotgalicoccus coquinae</name>
    <dbReference type="NCBI Taxonomy" id="709509"/>
    <lineage>
        <taxon>Bacteria</taxon>
        <taxon>Bacillati</taxon>
        <taxon>Bacillota</taxon>
        <taxon>Bacilli</taxon>
        <taxon>Bacillales</taxon>
        <taxon>Staphylococcaceae</taxon>
        <taxon>Jeotgalicoccus</taxon>
    </lineage>
</organism>
<proteinExistence type="predicted"/>
<comment type="caution">
    <text evidence="2">The sequence shown here is derived from an EMBL/GenBank/DDBJ whole genome shotgun (WGS) entry which is preliminary data.</text>
</comment>
<evidence type="ECO:0000313" key="3">
    <source>
        <dbReference type="EMBL" id="MBB6423515.1"/>
    </source>
</evidence>
<protein>
    <recommendedName>
        <fullName evidence="1">YtkA-like domain-containing protein</fullName>
    </recommendedName>
</protein>
<dbReference type="AlphaFoldDB" id="A0A6V7R335"/>
<dbReference type="Proteomes" id="UP000534001">
    <property type="component" value="Unassembled WGS sequence"/>
</dbReference>
<dbReference type="Proteomes" id="UP000545588">
    <property type="component" value="Unassembled WGS sequence"/>
</dbReference>
<dbReference type="EMBL" id="JACHFF010000002">
    <property type="protein sequence ID" value="MBB6423515.1"/>
    <property type="molecule type" value="Genomic_DNA"/>
</dbReference>
<dbReference type="Pfam" id="PF13115">
    <property type="entry name" value="YtkA"/>
    <property type="match status" value="1"/>
</dbReference>
<reference evidence="3 5" key="2">
    <citation type="submission" date="2020-08" db="EMBL/GenBank/DDBJ databases">
        <title>Genomic Encyclopedia of Type Strains, Phase IV (KMG-IV): sequencing the most valuable type-strain genomes for metagenomic binning, comparative biology and taxonomic classification.</title>
        <authorList>
            <person name="Goeker M."/>
        </authorList>
    </citation>
    <scope>NUCLEOTIDE SEQUENCE [LARGE SCALE GENOMIC DNA]</scope>
    <source>
        <strain evidence="3 5">DSM 22419</strain>
    </source>
</reference>
<evidence type="ECO:0000259" key="1">
    <source>
        <dbReference type="Pfam" id="PF13115"/>
    </source>
</evidence>
<reference evidence="2 4" key="1">
    <citation type="submission" date="2020-07" db="EMBL/GenBank/DDBJ databases">
        <authorList>
            <person name="Criscuolo A."/>
        </authorList>
    </citation>
    <scope>NUCLEOTIDE SEQUENCE [LARGE SCALE GENOMIC DNA]</scope>
    <source>
        <strain evidence="2">CIP111751</strain>
    </source>
</reference>